<dbReference type="Gene3D" id="3.90.180.10">
    <property type="entry name" value="Medium-chain alcohol dehydrogenases, catalytic domain"/>
    <property type="match status" value="1"/>
</dbReference>
<dbReference type="AlphaFoldDB" id="A0A1C1CRX9"/>
<dbReference type="InterPro" id="IPR011032">
    <property type="entry name" value="GroES-like_sf"/>
</dbReference>
<dbReference type="CDD" id="cd08278">
    <property type="entry name" value="benzyl_alcohol_DH"/>
    <property type="match status" value="1"/>
</dbReference>
<dbReference type="EMBL" id="LGRB01000009">
    <property type="protein sequence ID" value="OCT51259.1"/>
    <property type="molecule type" value="Genomic_DNA"/>
</dbReference>
<dbReference type="VEuPathDB" id="FungiDB:G647_06821"/>
<evidence type="ECO:0000256" key="1">
    <source>
        <dbReference type="ARBA" id="ARBA00001947"/>
    </source>
</evidence>
<keyword evidence="9" id="KW-1185">Reference proteome</keyword>
<evidence type="ECO:0000313" key="9">
    <source>
        <dbReference type="Proteomes" id="UP000094526"/>
    </source>
</evidence>
<comment type="similarity">
    <text evidence="2 6">Belongs to the zinc-containing alcohol dehydrogenase family.</text>
</comment>
<dbReference type="eggNOG" id="KOG0022">
    <property type="taxonomic scope" value="Eukaryota"/>
</dbReference>
<dbReference type="Proteomes" id="UP000094526">
    <property type="component" value="Unassembled WGS sequence"/>
</dbReference>
<gene>
    <name evidence="8" type="primary">xylB</name>
    <name evidence="8" type="ORF">CLCR_08648</name>
</gene>
<dbReference type="Pfam" id="PF08240">
    <property type="entry name" value="ADH_N"/>
    <property type="match status" value="1"/>
</dbReference>
<keyword evidence="3 6" id="KW-0479">Metal-binding</keyword>
<dbReference type="STRING" id="86049.A0A1C1CRX9"/>
<dbReference type="Gene3D" id="3.40.50.720">
    <property type="entry name" value="NAD(P)-binding Rossmann-like Domain"/>
    <property type="match status" value="1"/>
</dbReference>
<dbReference type="SUPFAM" id="SSF50129">
    <property type="entry name" value="GroES-like"/>
    <property type="match status" value="1"/>
</dbReference>
<dbReference type="PROSITE" id="PS00059">
    <property type="entry name" value="ADH_ZINC"/>
    <property type="match status" value="1"/>
</dbReference>
<evidence type="ECO:0000256" key="5">
    <source>
        <dbReference type="ARBA" id="ARBA00023002"/>
    </source>
</evidence>
<dbReference type="InterPro" id="IPR020843">
    <property type="entry name" value="ER"/>
</dbReference>
<keyword evidence="5" id="KW-0560">Oxidoreductase</keyword>
<accession>A0A1C1CRX9</accession>
<evidence type="ECO:0000259" key="7">
    <source>
        <dbReference type="SMART" id="SM00829"/>
    </source>
</evidence>
<proteinExistence type="inferred from homology"/>
<evidence type="ECO:0000256" key="6">
    <source>
        <dbReference type="RuleBase" id="RU361277"/>
    </source>
</evidence>
<name>A0A1C1CRX9_9EURO</name>
<dbReference type="VEuPathDB" id="FungiDB:CLCR_08648"/>
<evidence type="ECO:0000313" key="8">
    <source>
        <dbReference type="EMBL" id="OCT51259.1"/>
    </source>
</evidence>
<dbReference type="InterPro" id="IPR002328">
    <property type="entry name" value="ADH_Zn_CS"/>
</dbReference>
<dbReference type="InterPro" id="IPR036291">
    <property type="entry name" value="NAD(P)-bd_dom_sf"/>
</dbReference>
<dbReference type="OrthoDB" id="1560166at2759"/>
<dbReference type="InterPro" id="IPR013149">
    <property type="entry name" value="ADH-like_C"/>
</dbReference>
<evidence type="ECO:0000256" key="2">
    <source>
        <dbReference type="ARBA" id="ARBA00008072"/>
    </source>
</evidence>
<evidence type="ECO:0000256" key="4">
    <source>
        <dbReference type="ARBA" id="ARBA00022833"/>
    </source>
</evidence>
<sequence>MITDAIVVSHPGAPFKYQQVELNDELRPDEALVRIKATGVCHTDLNFAKEASMPDLFPGVLGHEGAGVVERTGADVSKVTPGDHVVVVFSCCGECKYCERKQSSYCDFWFQYNFGIGRLDGSKVFSDPKDGKRITSHFFGQSSFARHILVSQNGLVKVDKGIPFERLAPLGCGVMTGAGAMLNVVSPSSDESVVVVGAGAVGLSAIMALKTLDKPPKKIIAVDIVPARLELARSFGATHGVNSKVRPELMKVLMDITDGRGVDGAIETTGRPEIIKELIHSAARKGKVVSVGVGDLSAEASANIFEMVNAGCSYVGCCQGDCHPQEFLPKLLEANEQDKFPYHQVITTYPAKDIEKAAHDIHSGKTVKAVLLWD</sequence>
<comment type="caution">
    <text evidence="8">The sequence shown here is derived from an EMBL/GenBank/DDBJ whole genome shotgun (WGS) entry which is preliminary data.</text>
</comment>
<dbReference type="InterPro" id="IPR013154">
    <property type="entry name" value="ADH-like_N"/>
</dbReference>
<dbReference type="GO" id="GO:0016491">
    <property type="term" value="F:oxidoreductase activity"/>
    <property type="evidence" value="ECO:0007669"/>
    <property type="project" value="UniProtKB-KW"/>
</dbReference>
<dbReference type="Pfam" id="PF00107">
    <property type="entry name" value="ADH_zinc_N"/>
    <property type="match status" value="1"/>
</dbReference>
<dbReference type="PANTHER" id="PTHR43350:SF2">
    <property type="entry name" value="GROES-LIKE ZINC-BINDING ALCOHOL DEHYDROGENASE FAMILY PROTEIN"/>
    <property type="match status" value="1"/>
</dbReference>
<feature type="domain" description="Enoyl reductase (ER)" evidence="7">
    <location>
        <begin position="12"/>
        <end position="371"/>
    </location>
</feature>
<dbReference type="PANTHER" id="PTHR43350">
    <property type="entry name" value="NAD-DEPENDENT ALCOHOL DEHYDROGENASE"/>
    <property type="match status" value="1"/>
</dbReference>
<protein>
    <submittedName>
        <fullName evidence="8">Aryl-alcohol dehydrogenase</fullName>
    </submittedName>
</protein>
<comment type="cofactor">
    <cofactor evidence="1 6">
        <name>Zn(2+)</name>
        <dbReference type="ChEBI" id="CHEBI:29105"/>
    </cofactor>
</comment>
<reference evidence="9" key="1">
    <citation type="submission" date="2015-07" db="EMBL/GenBank/DDBJ databases">
        <authorList>
            <person name="Teixeira M.M."/>
            <person name="Souza R.C."/>
            <person name="Almeida L.G."/>
            <person name="Vicente V.A."/>
            <person name="de Hoog S."/>
            <person name="Bocca A.L."/>
            <person name="de Almeida S.R."/>
            <person name="Vasconcelos A.T."/>
            <person name="Felipe M.S."/>
        </authorList>
    </citation>
    <scope>NUCLEOTIDE SEQUENCE [LARGE SCALE GENOMIC DNA]</scope>
    <source>
        <strain evidence="9">KSF</strain>
    </source>
</reference>
<dbReference type="SUPFAM" id="SSF51735">
    <property type="entry name" value="NAD(P)-binding Rossmann-fold domains"/>
    <property type="match status" value="1"/>
</dbReference>
<evidence type="ECO:0000256" key="3">
    <source>
        <dbReference type="ARBA" id="ARBA00022723"/>
    </source>
</evidence>
<keyword evidence="4 6" id="KW-0862">Zinc</keyword>
<dbReference type="GO" id="GO:0008270">
    <property type="term" value="F:zinc ion binding"/>
    <property type="evidence" value="ECO:0007669"/>
    <property type="project" value="InterPro"/>
</dbReference>
<organism evidence="8 9">
    <name type="scientific">Cladophialophora carrionii</name>
    <dbReference type="NCBI Taxonomy" id="86049"/>
    <lineage>
        <taxon>Eukaryota</taxon>
        <taxon>Fungi</taxon>
        <taxon>Dikarya</taxon>
        <taxon>Ascomycota</taxon>
        <taxon>Pezizomycotina</taxon>
        <taxon>Eurotiomycetes</taxon>
        <taxon>Chaetothyriomycetidae</taxon>
        <taxon>Chaetothyriales</taxon>
        <taxon>Herpotrichiellaceae</taxon>
        <taxon>Cladophialophora</taxon>
    </lineage>
</organism>
<dbReference type="SMART" id="SM00829">
    <property type="entry name" value="PKS_ER"/>
    <property type="match status" value="1"/>
</dbReference>